<reference evidence="1 2" key="1">
    <citation type="journal article" date="2019" name="Mol. Ecol. Resour.">
        <title>Improving Illumina assemblies with Hi-C and long reads: an example with the North African dromedary.</title>
        <authorList>
            <person name="Elbers J.P."/>
            <person name="Rogers M.F."/>
            <person name="Perelman P.L."/>
            <person name="Proskuryakova A.A."/>
            <person name="Serdyukova N.A."/>
            <person name="Johnson W.E."/>
            <person name="Horin P."/>
            <person name="Corander J."/>
            <person name="Murphy D."/>
            <person name="Burger P.A."/>
        </authorList>
    </citation>
    <scope>NUCLEOTIDE SEQUENCE [LARGE SCALE GENOMIC DNA]</scope>
    <source>
        <strain evidence="1">Drom800</strain>
        <tissue evidence="1">Blood</tissue>
    </source>
</reference>
<proteinExistence type="predicted"/>
<evidence type="ECO:0000313" key="2">
    <source>
        <dbReference type="Proteomes" id="UP000299084"/>
    </source>
</evidence>
<accession>A0A5N4CXL2</accession>
<name>A0A5N4CXL2_CAMDR</name>
<sequence>MFSLKSKVVRPRHCTLEKPEGRETLVIVLHADLAFHTLGSYSTTCSDMTTEPKAPGQALPTYRCADCLRTRLQRHSLHETASV</sequence>
<comment type="caution">
    <text evidence="1">The sequence shown here is derived from an EMBL/GenBank/DDBJ whole genome shotgun (WGS) entry which is preliminary data.</text>
</comment>
<protein>
    <submittedName>
        <fullName evidence="1">Uncharacterized protein</fullName>
    </submittedName>
</protein>
<dbReference type="EMBL" id="JWIN03000018">
    <property type="protein sequence ID" value="KAB1263578.1"/>
    <property type="molecule type" value="Genomic_DNA"/>
</dbReference>
<keyword evidence="2" id="KW-1185">Reference proteome</keyword>
<gene>
    <name evidence="1" type="ORF">Cadr_000024157</name>
</gene>
<dbReference type="AlphaFoldDB" id="A0A5N4CXL2"/>
<dbReference type="Proteomes" id="UP000299084">
    <property type="component" value="Unassembled WGS sequence"/>
</dbReference>
<evidence type="ECO:0000313" key="1">
    <source>
        <dbReference type="EMBL" id="KAB1263578.1"/>
    </source>
</evidence>
<organism evidence="1 2">
    <name type="scientific">Camelus dromedarius</name>
    <name type="common">Dromedary</name>
    <name type="synonym">Arabian camel</name>
    <dbReference type="NCBI Taxonomy" id="9838"/>
    <lineage>
        <taxon>Eukaryota</taxon>
        <taxon>Metazoa</taxon>
        <taxon>Chordata</taxon>
        <taxon>Craniata</taxon>
        <taxon>Vertebrata</taxon>
        <taxon>Euteleostomi</taxon>
        <taxon>Mammalia</taxon>
        <taxon>Eutheria</taxon>
        <taxon>Laurasiatheria</taxon>
        <taxon>Artiodactyla</taxon>
        <taxon>Tylopoda</taxon>
        <taxon>Camelidae</taxon>
        <taxon>Camelus</taxon>
    </lineage>
</organism>